<gene>
    <name evidence="7" type="ORF">ABNG02_00905</name>
    <name evidence="6" type="ORF">GCM10008994_04050</name>
</gene>
<dbReference type="InterPro" id="IPR011010">
    <property type="entry name" value="DNA_brk_join_enz"/>
</dbReference>
<dbReference type="InterPro" id="IPR002104">
    <property type="entry name" value="Integrase_catalytic"/>
</dbReference>
<dbReference type="InterPro" id="IPR004107">
    <property type="entry name" value="Integrase_SAM-like_N"/>
</dbReference>
<comment type="caution">
    <text evidence="6">The sequence shown here is derived from an EMBL/GenBank/DDBJ whole genome shotgun (WGS) entry which is preliminary data.</text>
</comment>
<dbReference type="EMBL" id="JBEDNW010000001">
    <property type="protein sequence ID" value="MEZ3165881.1"/>
    <property type="molecule type" value="Genomic_DNA"/>
</dbReference>
<dbReference type="Pfam" id="PF00589">
    <property type="entry name" value="Phage_integrase"/>
    <property type="match status" value="1"/>
</dbReference>
<dbReference type="PANTHER" id="PTHR30349">
    <property type="entry name" value="PHAGE INTEGRASE-RELATED"/>
    <property type="match status" value="1"/>
</dbReference>
<dbReference type="AlphaFoldDB" id="A0AAV3SMW7"/>
<reference evidence="6" key="2">
    <citation type="submission" date="2023-12" db="EMBL/GenBank/DDBJ databases">
        <authorList>
            <person name="Sun Q."/>
            <person name="Inoue M."/>
        </authorList>
    </citation>
    <scope>NUCLEOTIDE SEQUENCE</scope>
    <source>
        <strain evidence="6">JCM 14265</strain>
    </source>
</reference>
<dbReference type="Proteomes" id="UP001567571">
    <property type="component" value="Unassembled WGS sequence"/>
</dbReference>
<dbReference type="CDD" id="cd00397">
    <property type="entry name" value="DNA_BRE_C"/>
    <property type="match status" value="1"/>
</dbReference>
<evidence type="ECO:0000313" key="9">
    <source>
        <dbReference type="Proteomes" id="UP001567571"/>
    </source>
</evidence>
<dbReference type="Proteomes" id="UP001501425">
    <property type="component" value="Unassembled WGS sequence"/>
</dbReference>
<dbReference type="InterPro" id="IPR044068">
    <property type="entry name" value="CB"/>
</dbReference>
<dbReference type="InterPro" id="IPR013762">
    <property type="entry name" value="Integrase-like_cat_sf"/>
</dbReference>
<dbReference type="Gene3D" id="1.10.443.10">
    <property type="entry name" value="Intergrase catalytic core"/>
    <property type="match status" value="1"/>
</dbReference>
<keyword evidence="1" id="KW-0229">DNA integration</keyword>
<evidence type="ECO:0000259" key="5">
    <source>
        <dbReference type="PROSITE" id="PS51900"/>
    </source>
</evidence>
<dbReference type="SUPFAM" id="SSF56349">
    <property type="entry name" value="DNA breaking-rejoining enzymes"/>
    <property type="match status" value="1"/>
</dbReference>
<dbReference type="EMBL" id="BAAADQ010000001">
    <property type="protein sequence ID" value="GAA0532513.1"/>
    <property type="molecule type" value="Genomic_DNA"/>
</dbReference>
<evidence type="ECO:0000256" key="3">
    <source>
        <dbReference type="ARBA" id="ARBA00023172"/>
    </source>
</evidence>
<proteinExistence type="predicted"/>
<dbReference type="RefSeq" id="WP_343776193.1">
    <property type="nucleotide sequence ID" value="NZ_BAAADQ010000001.1"/>
</dbReference>
<evidence type="ECO:0000256" key="4">
    <source>
        <dbReference type="PROSITE-ProRule" id="PRU01248"/>
    </source>
</evidence>
<reference evidence="6" key="1">
    <citation type="journal article" date="2014" name="Int. J. Syst. Evol. Microbiol.">
        <title>Complete genome sequence of Corynebacterium casei LMG S-19264T (=DSM 44701T), isolated from a smear-ripened cheese.</title>
        <authorList>
            <consortium name="US DOE Joint Genome Institute (JGI-PGF)"/>
            <person name="Walter F."/>
            <person name="Albersmeier A."/>
            <person name="Kalinowski J."/>
            <person name="Ruckert C."/>
        </authorList>
    </citation>
    <scope>NUCLEOTIDE SEQUENCE</scope>
    <source>
        <strain evidence="6">JCM 14265</strain>
    </source>
</reference>
<evidence type="ECO:0000313" key="8">
    <source>
        <dbReference type="Proteomes" id="UP001501425"/>
    </source>
</evidence>
<dbReference type="GO" id="GO:0006310">
    <property type="term" value="P:DNA recombination"/>
    <property type="evidence" value="ECO:0007669"/>
    <property type="project" value="UniProtKB-KW"/>
</dbReference>
<dbReference type="GO" id="GO:0015074">
    <property type="term" value="P:DNA integration"/>
    <property type="evidence" value="ECO:0007669"/>
    <property type="project" value="UniProtKB-KW"/>
</dbReference>
<keyword evidence="9" id="KW-1185">Reference proteome</keyword>
<evidence type="ECO:0000313" key="7">
    <source>
        <dbReference type="EMBL" id="MEZ3165881.1"/>
    </source>
</evidence>
<keyword evidence="2 4" id="KW-0238">DNA-binding</keyword>
<sequence>MTRKCEKPDADVGEAVESFLSDKSIEYADSTIYSYRSRLGHFVEFCQNNNINTLEQLEPADIDQYKSWRFDDHALETVKTQMDSLRMLLEWCEKRGYVQEGIPDVCESPHTRGAQRSDIVRHDRQKAIVDHLEKFRYASLEHVIIALLSHTGLRAGAVRGLDVADVNVEEQSLDIVHRPNFDTPLKNKENGERKVAISERMCDILSDYIENTRHEQVMDGRKPLLTTSYGRISRTALRETAYRWTQPCQIGRKCPHGEDPDECEFTQRNHASKCESSSATHAFRRGVITSLLQDTSEEVVGGRCDVTRRTMNAHYDMRSEEDKMNKRREELGI</sequence>
<dbReference type="PROSITE" id="PS51900">
    <property type="entry name" value="CB"/>
    <property type="match status" value="1"/>
</dbReference>
<feature type="domain" description="Core-binding (CB)" evidence="5">
    <location>
        <begin position="10"/>
        <end position="93"/>
    </location>
</feature>
<dbReference type="GO" id="GO:0003677">
    <property type="term" value="F:DNA binding"/>
    <property type="evidence" value="ECO:0007669"/>
    <property type="project" value="UniProtKB-UniRule"/>
</dbReference>
<dbReference type="Gene3D" id="1.10.150.130">
    <property type="match status" value="1"/>
</dbReference>
<name>A0AAV3SMW7_9EURY</name>
<dbReference type="InterPro" id="IPR050090">
    <property type="entry name" value="Tyrosine_recombinase_XerCD"/>
</dbReference>
<dbReference type="InterPro" id="IPR010998">
    <property type="entry name" value="Integrase_recombinase_N"/>
</dbReference>
<reference evidence="7 9" key="3">
    <citation type="submission" date="2024-06" db="EMBL/GenBank/DDBJ databases">
        <title>Halorubrum miltondacostae sp. nov., a potential PHA producer isolated from an inland solar saltern in Rio Maior, Portugal.</title>
        <authorList>
            <person name="Albuquerque L."/>
            <person name="Viver T."/>
            <person name="Barroso C."/>
            <person name="Claudino R."/>
            <person name="Galvan M."/>
            <person name="Simoes G."/>
            <person name="Lobo Da Cunha A."/>
            <person name="Egas C."/>
        </authorList>
    </citation>
    <scope>NUCLEOTIDE SEQUENCE [LARGE SCALE GENOMIC DNA]</scope>
    <source>
        <strain evidence="7 9">DSM 18646</strain>
    </source>
</reference>
<evidence type="ECO:0000256" key="2">
    <source>
        <dbReference type="ARBA" id="ARBA00023125"/>
    </source>
</evidence>
<evidence type="ECO:0000256" key="1">
    <source>
        <dbReference type="ARBA" id="ARBA00022908"/>
    </source>
</evidence>
<organism evidence="6 8">
    <name type="scientific">Halorubrum ejinorense</name>
    <dbReference type="NCBI Taxonomy" id="425309"/>
    <lineage>
        <taxon>Archaea</taxon>
        <taxon>Methanobacteriati</taxon>
        <taxon>Methanobacteriota</taxon>
        <taxon>Stenosarchaea group</taxon>
        <taxon>Halobacteria</taxon>
        <taxon>Halobacteriales</taxon>
        <taxon>Haloferacaceae</taxon>
        <taxon>Halorubrum</taxon>
    </lineage>
</organism>
<keyword evidence="3" id="KW-0233">DNA recombination</keyword>
<dbReference type="Pfam" id="PF13495">
    <property type="entry name" value="Phage_int_SAM_4"/>
    <property type="match status" value="1"/>
</dbReference>
<dbReference type="PANTHER" id="PTHR30349:SF41">
    <property type="entry name" value="INTEGRASE_RECOMBINASE PROTEIN MJ0367-RELATED"/>
    <property type="match status" value="1"/>
</dbReference>
<evidence type="ECO:0000313" key="6">
    <source>
        <dbReference type="EMBL" id="GAA0532513.1"/>
    </source>
</evidence>
<protein>
    <submittedName>
        <fullName evidence="7">Site-specific integrase</fullName>
    </submittedName>
    <submittedName>
        <fullName evidence="6">Tyrosine-type recombinase/integrase</fullName>
    </submittedName>
</protein>
<accession>A0AAV3SMW7</accession>